<comment type="subcellular location">
    <subcellularLocation>
        <location evidence="1 9">Mitochondrion inner membrane</location>
        <topology evidence="1 9">Multi-pass membrane protein</topology>
    </subcellularLocation>
</comment>
<organism evidence="10 11">
    <name type="scientific">Mollisia scopiformis</name>
    <name type="common">Conifer needle endophyte fungus</name>
    <name type="synonym">Phialocephala scopiformis</name>
    <dbReference type="NCBI Taxonomy" id="149040"/>
    <lineage>
        <taxon>Eukaryota</taxon>
        <taxon>Fungi</taxon>
        <taxon>Dikarya</taxon>
        <taxon>Ascomycota</taxon>
        <taxon>Pezizomycotina</taxon>
        <taxon>Leotiomycetes</taxon>
        <taxon>Helotiales</taxon>
        <taxon>Mollisiaceae</taxon>
        <taxon>Mollisia</taxon>
    </lineage>
</organism>
<dbReference type="Proteomes" id="UP000070700">
    <property type="component" value="Unassembled WGS sequence"/>
</dbReference>
<dbReference type="GO" id="GO:0030943">
    <property type="term" value="F:mitochondrion targeting sequence binding"/>
    <property type="evidence" value="ECO:0007669"/>
    <property type="project" value="EnsemblFungi"/>
</dbReference>
<sequence>MNGNPLFTPPGGQGGMDGADAQTMAAVKSMQYLMESCPGKTAVSGVMGFALGGAFGLFMASMSYDTPLSTNPNATAIQSLPLREQLRAGFKDMGSRSYSSAKNFGKVGAIFAGTECCIEGFRAKNDLKNGVIAGCITGGVLAAPAGPQAAALGCAGFAAFSLAIDAYMRRPSEED</sequence>
<comment type="similarity">
    <text evidence="2 9">Belongs to the Tim17/Tim22/Tim23 family.</text>
</comment>
<evidence type="ECO:0000256" key="9">
    <source>
        <dbReference type="RuleBase" id="RU367038"/>
    </source>
</evidence>
<protein>
    <recommendedName>
        <fullName evidence="3 9">Mitochondrial import inner membrane translocase subunit TIM22</fullName>
    </recommendedName>
</protein>
<comment type="function">
    <text evidence="9">Essential core component of the TIM22 complex, a complex that mediates the import and insertion of multi-pass transmembrane proteins into the mitochondrial inner membrane. In the TIM22 complex, it constitutes the voltage-activated and signal-gated channel. Forms a twin-pore translocase that uses the membrane potential as external driving force in 2 voltage-dependent steps.</text>
</comment>
<evidence type="ECO:0000256" key="1">
    <source>
        <dbReference type="ARBA" id="ARBA00004448"/>
    </source>
</evidence>
<dbReference type="OrthoDB" id="75343at2759"/>
<name>A0A194XB31_MOLSC</name>
<dbReference type="GO" id="GO:0008320">
    <property type="term" value="F:protein transmembrane transporter activity"/>
    <property type="evidence" value="ECO:0007669"/>
    <property type="project" value="UniProtKB-UniRule"/>
</dbReference>
<dbReference type="InterPro" id="IPR039175">
    <property type="entry name" value="TIM22"/>
</dbReference>
<keyword evidence="9" id="KW-0653">Protein transport</keyword>
<dbReference type="FunCoup" id="A0A194XB31">
    <property type="interactions" value="671"/>
</dbReference>
<reference evidence="10 11" key="1">
    <citation type="submission" date="2015-10" db="EMBL/GenBank/DDBJ databases">
        <title>Full genome of DAOMC 229536 Phialocephala scopiformis, a fungal endophyte of spruce producing the potent anti-insectan compound rugulosin.</title>
        <authorList>
            <consortium name="DOE Joint Genome Institute"/>
            <person name="Walker A.K."/>
            <person name="Frasz S.L."/>
            <person name="Seifert K.A."/>
            <person name="Miller J.D."/>
            <person name="Mondo S.J."/>
            <person name="Labutti K."/>
            <person name="Lipzen A."/>
            <person name="Dockter R."/>
            <person name="Kennedy M."/>
            <person name="Grigoriev I.V."/>
            <person name="Spatafora J.W."/>
        </authorList>
    </citation>
    <scope>NUCLEOTIDE SEQUENCE [LARGE SCALE GENOMIC DNA]</scope>
    <source>
        <strain evidence="10 11">CBS 120377</strain>
    </source>
</reference>
<evidence type="ECO:0000313" key="10">
    <source>
        <dbReference type="EMBL" id="KUJ17381.1"/>
    </source>
</evidence>
<dbReference type="GO" id="GO:0042721">
    <property type="term" value="C:TIM22 mitochondrial import inner membrane insertion complex"/>
    <property type="evidence" value="ECO:0007669"/>
    <property type="project" value="UniProtKB-UniRule"/>
</dbReference>
<dbReference type="KEGG" id="psco:LY89DRAFT_615445"/>
<keyword evidence="9" id="KW-0813">Transport</keyword>
<evidence type="ECO:0000256" key="7">
    <source>
        <dbReference type="ARBA" id="ARBA00023128"/>
    </source>
</evidence>
<keyword evidence="5 9" id="KW-0999">Mitochondrion inner membrane</keyword>
<dbReference type="Pfam" id="PF02466">
    <property type="entry name" value="Tim17"/>
    <property type="match status" value="1"/>
</dbReference>
<dbReference type="RefSeq" id="XP_018071736.1">
    <property type="nucleotide sequence ID" value="XM_018210727.1"/>
</dbReference>
<comment type="caution">
    <text evidence="9">Lacks conserved residue(s) required for the propagation of feature annotation.</text>
</comment>
<keyword evidence="7 9" id="KW-0496">Mitochondrion</keyword>
<keyword evidence="11" id="KW-1185">Reference proteome</keyword>
<gene>
    <name evidence="10" type="ORF">LY89DRAFT_615445</name>
</gene>
<evidence type="ECO:0000256" key="5">
    <source>
        <dbReference type="ARBA" id="ARBA00022792"/>
    </source>
</evidence>
<dbReference type="GO" id="GO:0045039">
    <property type="term" value="P:protein insertion into mitochondrial inner membrane"/>
    <property type="evidence" value="ECO:0007669"/>
    <property type="project" value="UniProtKB-UniRule"/>
</dbReference>
<dbReference type="GeneID" id="28820453"/>
<evidence type="ECO:0000313" key="11">
    <source>
        <dbReference type="Proteomes" id="UP000070700"/>
    </source>
</evidence>
<dbReference type="PANTHER" id="PTHR14110:SF0">
    <property type="entry name" value="MITOCHONDRIAL IMPORT INNER MEMBRANE TRANSLOCASE SUBUNIT TIM22"/>
    <property type="match status" value="1"/>
</dbReference>
<dbReference type="STRING" id="149040.A0A194XB31"/>
<evidence type="ECO:0000256" key="2">
    <source>
        <dbReference type="ARBA" id="ARBA00008444"/>
    </source>
</evidence>
<dbReference type="PANTHER" id="PTHR14110">
    <property type="entry name" value="MITOCHONDRIAL IMPORT INNER MEMBRANE TRANSLOCASE SUBUNIT TIM22"/>
    <property type="match status" value="1"/>
</dbReference>
<evidence type="ECO:0000256" key="6">
    <source>
        <dbReference type="ARBA" id="ARBA00022989"/>
    </source>
</evidence>
<dbReference type="AlphaFoldDB" id="A0A194XB31"/>
<proteinExistence type="inferred from homology"/>
<keyword evidence="4 9" id="KW-0812">Transmembrane</keyword>
<keyword evidence="9" id="KW-0811">Translocation</keyword>
<feature type="transmembrane region" description="Helical" evidence="9">
    <location>
        <begin position="42"/>
        <end position="60"/>
    </location>
</feature>
<dbReference type="GO" id="GO:0005198">
    <property type="term" value="F:structural molecule activity"/>
    <property type="evidence" value="ECO:0007669"/>
    <property type="project" value="EnsemblFungi"/>
</dbReference>
<dbReference type="EMBL" id="KQ947414">
    <property type="protein sequence ID" value="KUJ17381.1"/>
    <property type="molecule type" value="Genomic_DNA"/>
</dbReference>
<dbReference type="InParanoid" id="A0A194XB31"/>
<evidence type="ECO:0000256" key="8">
    <source>
        <dbReference type="ARBA" id="ARBA00023136"/>
    </source>
</evidence>
<evidence type="ECO:0000256" key="4">
    <source>
        <dbReference type="ARBA" id="ARBA00022692"/>
    </source>
</evidence>
<evidence type="ECO:0000256" key="3">
    <source>
        <dbReference type="ARBA" id="ARBA00020722"/>
    </source>
</evidence>
<accession>A0A194XB31</accession>
<comment type="subunit">
    <text evidence="9">Component of the TIM22 complex.</text>
</comment>
<keyword evidence="6 9" id="KW-1133">Transmembrane helix</keyword>
<keyword evidence="8 9" id="KW-0472">Membrane</keyword>